<name>A0ACA9QBF2_9GLOM</name>
<evidence type="ECO:0000313" key="2">
    <source>
        <dbReference type="Proteomes" id="UP000789525"/>
    </source>
</evidence>
<dbReference type="Proteomes" id="UP000789525">
    <property type="component" value="Unassembled WGS sequence"/>
</dbReference>
<gene>
    <name evidence="1" type="ORF">ACOLOM_LOCUS12202</name>
</gene>
<organism evidence="1 2">
    <name type="scientific">Acaulospora colombiana</name>
    <dbReference type="NCBI Taxonomy" id="27376"/>
    <lineage>
        <taxon>Eukaryota</taxon>
        <taxon>Fungi</taxon>
        <taxon>Fungi incertae sedis</taxon>
        <taxon>Mucoromycota</taxon>
        <taxon>Glomeromycotina</taxon>
        <taxon>Glomeromycetes</taxon>
        <taxon>Diversisporales</taxon>
        <taxon>Acaulosporaceae</taxon>
        <taxon>Acaulospora</taxon>
    </lineage>
</organism>
<accession>A0ACA9QBF2</accession>
<sequence length="141" mass="16093">NVLDEYRGLENAYMQQQTERIARQYKVIKPNATQQEIDEYVSNPNSQPVFQQALLRTGEARDVLGQVQRRHEDIKNIEQTIAELAALFQELDLQIDAQDPLIVQIEGNVDDTNVKIEKAQGELTQAKMSAIAARKKKWICA</sequence>
<feature type="non-terminal residue" evidence="1">
    <location>
        <position position="141"/>
    </location>
</feature>
<reference evidence="1" key="1">
    <citation type="submission" date="2021-06" db="EMBL/GenBank/DDBJ databases">
        <authorList>
            <person name="Kallberg Y."/>
            <person name="Tangrot J."/>
            <person name="Rosling A."/>
        </authorList>
    </citation>
    <scope>NUCLEOTIDE SEQUENCE</scope>
    <source>
        <strain evidence="1">CL356</strain>
    </source>
</reference>
<keyword evidence="2" id="KW-1185">Reference proteome</keyword>
<protein>
    <submittedName>
        <fullName evidence="1">4311_t:CDS:1</fullName>
    </submittedName>
</protein>
<feature type="non-terminal residue" evidence="1">
    <location>
        <position position="1"/>
    </location>
</feature>
<evidence type="ECO:0000313" key="1">
    <source>
        <dbReference type="EMBL" id="CAG8741504.1"/>
    </source>
</evidence>
<comment type="caution">
    <text evidence="1">The sequence shown here is derived from an EMBL/GenBank/DDBJ whole genome shotgun (WGS) entry which is preliminary data.</text>
</comment>
<proteinExistence type="predicted"/>
<dbReference type="EMBL" id="CAJVPT010048151">
    <property type="protein sequence ID" value="CAG8741504.1"/>
    <property type="molecule type" value="Genomic_DNA"/>
</dbReference>